<dbReference type="eggNOG" id="KOG0613">
    <property type="taxonomic scope" value="Eukaryota"/>
</dbReference>
<dbReference type="Proteomes" id="UP000002173">
    <property type="component" value="Unassembled WGS sequence"/>
</dbReference>
<keyword evidence="3 8" id="KW-0812">Transmembrane</keyword>
<feature type="domain" description="Lipase maturation factor 1/2 C-terminal" evidence="10">
    <location>
        <begin position="552"/>
        <end position="689"/>
    </location>
</feature>
<comment type="caution">
    <text evidence="11">The sequence shown here is derived from an EMBL/GenBank/DDBJ whole genome shotgun (WGS) entry which is preliminary data.</text>
</comment>
<feature type="transmembrane region" description="Helical" evidence="8">
    <location>
        <begin position="108"/>
        <end position="141"/>
    </location>
</feature>
<keyword evidence="12" id="KW-1185">Reference proteome</keyword>
<accession>A7AW74</accession>
<feature type="transmembrane region" description="Helical" evidence="8">
    <location>
        <begin position="50"/>
        <end position="67"/>
    </location>
</feature>
<feature type="compositionally biased region" description="Polar residues" evidence="7">
    <location>
        <begin position="759"/>
        <end position="775"/>
    </location>
</feature>
<dbReference type="AlphaFoldDB" id="A7AW74"/>
<dbReference type="Pfam" id="PF25179">
    <property type="entry name" value="LMF1_C"/>
    <property type="match status" value="1"/>
</dbReference>
<dbReference type="Pfam" id="PF06762">
    <property type="entry name" value="LMF1"/>
    <property type="match status" value="1"/>
</dbReference>
<reference evidence="11 12" key="1">
    <citation type="journal article" date="2007" name="PLoS Pathog.">
        <title>Genome sequence of Babesia bovis and comparative analysis of apicomplexan hemoprotozoa.</title>
        <authorList>
            <person name="Brayton K.A."/>
            <person name="Lau A.O.T."/>
            <person name="Herndon D.R."/>
            <person name="Hannick L."/>
            <person name="Kappmeyer L.S."/>
            <person name="Berens S.J."/>
            <person name="Bidwell S.L."/>
            <person name="Brown W.C."/>
            <person name="Crabtree J."/>
            <person name="Fadrosh D."/>
            <person name="Feldblum T."/>
            <person name="Forberger H.A."/>
            <person name="Haas B.J."/>
            <person name="Howell J.M."/>
            <person name="Khouri H."/>
            <person name="Koo H."/>
            <person name="Mann D.J."/>
            <person name="Norimine J."/>
            <person name="Paulsen I.T."/>
            <person name="Radune D."/>
            <person name="Ren Q."/>
            <person name="Smith R.K. Jr."/>
            <person name="Suarez C.E."/>
            <person name="White O."/>
            <person name="Wortman J.R."/>
            <person name="Knowles D.P. Jr."/>
            <person name="McElwain T.F."/>
            <person name="Nene V.M."/>
        </authorList>
    </citation>
    <scope>NUCLEOTIDE SEQUENCE [LARGE SCALE GENOMIC DNA]</scope>
    <source>
        <strain evidence="11">T2Bo</strain>
    </source>
</reference>
<feature type="compositionally biased region" description="Basic and acidic residues" evidence="7">
    <location>
        <begin position="699"/>
        <end position="746"/>
    </location>
</feature>
<dbReference type="InterPro" id="IPR057433">
    <property type="entry name" value="LMF1/2_C"/>
</dbReference>
<comment type="subcellular location">
    <subcellularLocation>
        <location evidence="1">Endoplasmic reticulum membrane</location>
        <topology evidence="1">Multi-pass membrane protein</topology>
    </subcellularLocation>
</comment>
<dbReference type="InParanoid" id="A7AW74"/>
<dbReference type="InterPro" id="IPR057434">
    <property type="entry name" value="LMF1/2_N"/>
</dbReference>
<evidence type="ECO:0000256" key="4">
    <source>
        <dbReference type="ARBA" id="ARBA00022824"/>
    </source>
</evidence>
<dbReference type="RefSeq" id="XP_001608870.1">
    <property type="nucleotide sequence ID" value="XM_001608820.1"/>
</dbReference>
<feature type="region of interest" description="Disordered" evidence="7">
    <location>
        <begin position="1"/>
        <end position="25"/>
    </location>
</feature>
<feature type="transmembrane region" description="Helical" evidence="8">
    <location>
        <begin position="515"/>
        <end position="537"/>
    </location>
</feature>
<dbReference type="VEuPathDB" id="PiroplasmaDB:BBOV_I002200"/>
<evidence type="ECO:0000256" key="1">
    <source>
        <dbReference type="ARBA" id="ARBA00004477"/>
    </source>
</evidence>
<dbReference type="KEGG" id="bbo:BBOV_I002200"/>
<comment type="similarity">
    <text evidence="2">Belongs to the lipase maturation factor family.</text>
</comment>
<evidence type="ECO:0000256" key="2">
    <source>
        <dbReference type="ARBA" id="ARBA00005512"/>
    </source>
</evidence>
<feature type="transmembrane region" description="Helical" evidence="8">
    <location>
        <begin position="435"/>
        <end position="456"/>
    </location>
</feature>
<feature type="transmembrane region" description="Helical" evidence="8">
    <location>
        <begin position="468"/>
        <end position="487"/>
    </location>
</feature>
<evidence type="ECO:0000256" key="5">
    <source>
        <dbReference type="ARBA" id="ARBA00022989"/>
    </source>
</evidence>
<evidence type="ECO:0000259" key="9">
    <source>
        <dbReference type="Pfam" id="PF06762"/>
    </source>
</evidence>
<reference evidence="12" key="2">
    <citation type="journal article" date="2020" name="Data Brief">
        <title>Transcriptome dataset of Babesia bovis life stages within vertebrate and invertebrate hosts.</title>
        <authorList>
            <person name="Ueti M.W."/>
            <person name="Johnson W.C."/>
            <person name="Kappmeyer L.S."/>
            <person name="Herndon D.R."/>
            <person name="Mousel M.R."/>
            <person name="Reif K.E."/>
            <person name="Taus N.S."/>
            <person name="Ifeonu O.O."/>
            <person name="Silva J.C."/>
            <person name="Suarez C.E."/>
            <person name="Brayton K.A."/>
        </authorList>
    </citation>
    <scope>NUCLEOTIDE SEQUENCE [LARGE SCALE GENOMIC DNA]</scope>
</reference>
<dbReference type="OMA" id="PANDFWI"/>
<dbReference type="InterPro" id="IPR009613">
    <property type="entry name" value="LMF"/>
</dbReference>
<feature type="domain" description="Lipase maturation factor 1/2 N-terminal" evidence="9">
    <location>
        <begin position="157"/>
        <end position="320"/>
    </location>
</feature>
<feature type="transmembrane region" description="Helical" evidence="8">
    <location>
        <begin position="252"/>
        <end position="274"/>
    </location>
</feature>
<reference evidence="12" key="3">
    <citation type="journal article" date="2021" name="Int. J. Parasitol.">
        <title>Comparative analysis of gene expression between Babesia bovis blood stages and kinetes allowed by improved genome annotation.</title>
        <authorList>
            <person name="Ueti M.W."/>
            <person name="Johnson W.C."/>
            <person name="Kappmeyer L.S."/>
            <person name="Herndon D.R."/>
            <person name="Mousel M.R."/>
            <person name="Reif K.E."/>
            <person name="Taus N.S."/>
            <person name="Ifeonu O.O."/>
            <person name="Silva J.C."/>
            <person name="Suarez C.E."/>
            <person name="Brayton K.A."/>
        </authorList>
    </citation>
    <scope>NUCLEOTIDE SEQUENCE [LARGE SCALE GENOMIC DNA]</scope>
</reference>
<keyword evidence="6 8" id="KW-0472">Membrane</keyword>
<protein>
    <submittedName>
        <fullName evidence="11">Uncharacterized protein</fullName>
    </submittedName>
</protein>
<evidence type="ECO:0000256" key="6">
    <source>
        <dbReference type="ARBA" id="ARBA00023136"/>
    </source>
</evidence>
<evidence type="ECO:0000313" key="11">
    <source>
        <dbReference type="EMBL" id="EDO05302.1"/>
    </source>
</evidence>
<evidence type="ECO:0000256" key="3">
    <source>
        <dbReference type="ARBA" id="ARBA00022692"/>
    </source>
</evidence>
<organism evidence="11 12">
    <name type="scientific">Babesia bovis</name>
    <dbReference type="NCBI Taxonomy" id="5865"/>
    <lineage>
        <taxon>Eukaryota</taxon>
        <taxon>Sar</taxon>
        <taxon>Alveolata</taxon>
        <taxon>Apicomplexa</taxon>
        <taxon>Aconoidasida</taxon>
        <taxon>Piroplasmida</taxon>
        <taxon>Babesiidae</taxon>
        <taxon>Babesia</taxon>
    </lineage>
</organism>
<evidence type="ECO:0000256" key="7">
    <source>
        <dbReference type="SAM" id="MobiDB-lite"/>
    </source>
</evidence>
<dbReference type="GO" id="GO:0051604">
    <property type="term" value="P:protein maturation"/>
    <property type="evidence" value="ECO:0007669"/>
    <property type="project" value="InterPro"/>
</dbReference>
<evidence type="ECO:0000313" key="12">
    <source>
        <dbReference type="Proteomes" id="UP000002173"/>
    </source>
</evidence>
<dbReference type="GeneID" id="5477086"/>
<gene>
    <name evidence="11" type="ORF">BBOV_I002200</name>
</gene>
<feature type="transmembrane region" description="Helical" evidence="8">
    <location>
        <begin position="281"/>
        <end position="297"/>
    </location>
</feature>
<name>A7AW74_BABBO</name>
<feature type="region of interest" description="Disordered" evidence="7">
    <location>
        <begin position="699"/>
        <end position="775"/>
    </location>
</feature>
<proteinExistence type="inferred from homology"/>
<keyword evidence="4" id="KW-0256">Endoplasmic reticulum</keyword>
<dbReference type="PANTHER" id="PTHR14463:SF10">
    <property type="entry name" value="LIPASE MATURATION FACTOR 1"/>
    <property type="match status" value="1"/>
</dbReference>
<evidence type="ECO:0000259" key="10">
    <source>
        <dbReference type="Pfam" id="PF25179"/>
    </source>
</evidence>
<dbReference type="GO" id="GO:0005789">
    <property type="term" value="C:endoplasmic reticulum membrane"/>
    <property type="evidence" value="ECO:0007669"/>
    <property type="project" value="UniProtKB-SubCell"/>
</dbReference>
<keyword evidence="5 8" id="KW-1133">Transmembrane helix</keyword>
<evidence type="ECO:0000256" key="8">
    <source>
        <dbReference type="SAM" id="Phobius"/>
    </source>
</evidence>
<dbReference type="EMBL" id="AAXT01000005">
    <property type="protein sequence ID" value="EDO05302.1"/>
    <property type="molecule type" value="Genomic_DNA"/>
</dbReference>
<dbReference type="PANTHER" id="PTHR14463">
    <property type="entry name" value="LIPASE MATURATION FACTOR"/>
    <property type="match status" value="1"/>
</dbReference>
<sequence length="775" mass="86695">MEKQSTNKGVETPPPIDDLEQNEPSAEDNLLGGFDPLHSPCHPFFISRDIFVRILCIIFFVSFLGHYNQDPGLIGDHGVWPAREHLTDASNETGFTMFNLAGFLPNNDVYICVLAIVGMILSLVMLCTHMAGTWMCLALWLIKLALITMRSTLPKHNIDLLLLEVGFLAALLYSPFAFFGYEHKEWGVPSTSRWSYYFLLYRGMFCAGVDRIRQGEDPTEAGSDDLKNLMEAIPLSSTITQMVYDFLSGSSVLTTIISSTPLFVELVASVSLIIPIRKCRIIGGFVALFYTLFLGCVSENGSYYLLLASTSILCFDDYFWEEIGCGFLNSLVKHEAEHTLEDLAESRQDDESAPIPDSNSIPMTTPQSLKETIINLLTYKREKQWLGKTLFSRDSFGIEMTEGNYHKWQRAIQVILICGISMFVLDIMVERNSHGTNAIVVFFLSLLLQVQCNVLGTRSSYLKVAGTLFAIHMWLVIEMMIGGVHWWNALLWIGTAELQLGLCNSKTNFYTVANLMIQSVLGLIILYYAVPVVILSLKSKANKASIMAPFGIVNRYDSSEVIGERAPDVIIQGTSDDIVTTGTKWKSYGLHTVPTDPDSLTVNNGGYVYEIDNLLRDVAKKQQGEQATVMPRFLLSLLRALLLNKPAALGLFATNPFRESPPKYVRVIQYNYTISGARGKPWHIRRKRTQIVPPLTLREASEITTEKETSETKQEEKQTDTVETNHVEHGKETKHLKGLQEEDKSSLGEAQSPVHQVIQEISANNRHSGTAQPVA</sequence>
<dbReference type="STRING" id="5865.A7AW74"/>
<feature type="transmembrane region" description="Helical" evidence="8">
    <location>
        <begin position="161"/>
        <end position="181"/>
    </location>
</feature>